<proteinExistence type="predicted"/>
<sequence length="138" mass="15152">MTSLMAERLNGDHGTGVTAMDTNQRALYGATAEALNELTVVKQKPYIAQITVYGFRQVDGVGFYADIVKRRVQYGRGKTAKIFEVTGPPLKRKGIRATGQKKTIAKPQYPSTNVGSETDADEQGVVMKSEEKKDLKAR</sequence>
<evidence type="ECO:0000313" key="3">
    <source>
        <dbReference type="Proteomes" id="UP000709295"/>
    </source>
</evidence>
<evidence type="ECO:0000313" key="2">
    <source>
        <dbReference type="EMBL" id="KAG6954139.1"/>
    </source>
</evidence>
<evidence type="ECO:0000256" key="1">
    <source>
        <dbReference type="SAM" id="MobiDB-lite"/>
    </source>
</evidence>
<comment type="caution">
    <text evidence="2">The sequence shown here is derived from an EMBL/GenBank/DDBJ whole genome shotgun (WGS) entry which is preliminary data.</text>
</comment>
<dbReference type="EMBL" id="JAENGY010000970">
    <property type="protein sequence ID" value="KAG6954139.1"/>
    <property type="molecule type" value="Genomic_DNA"/>
</dbReference>
<dbReference type="Proteomes" id="UP000709295">
    <property type="component" value="Unassembled WGS sequence"/>
</dbReference>
<keyword evidence="3" id="KW-1185">Reference proteome</keyword>
<name>A0A8J5IF57_9STRA</name>
<accession>A0A8J5IF57</accession>
<dbReference type="AlphaFoldDB" id="A0A8J5IF57"/>
<organism evidence="2 3">
    <name type="scientific">Phytophthora aleatoria</name>
    <dbReference type="NCBI Taxonomy" id="2496075"/>
    <lineage>
        <taxon>Eukaryota</taxon>
        <taxon>Sar</taxon>
        <taxon>Stramenopiles</taxon>
        <taxon>Oomycota</taxon>
        <taxon>Peronosporomycetes</taxon>
        <taxon>Peronosporales</taxon>
        <taxon>Peronosporaceae</taxon>
        <taxon>Phytophthora</taxon>
    </lineage>
</organism>
<protein>
    <submittedName>
        <fullName evidence="2">Uncharacterized protein</fullName>
    </submittedName>
</protein>
<reference evidence="2" key="1">
    <citation type="submission" date="2021-01" db="EMBL/GenBank/DDBJ databases">
        <title>Phytophthora aleatoria, a newly-described species from Pinus radiata is distinct from Phytophthora cactorum isolates based on comparative genomics.</title>
        <authorList>
            <person name="Mcdougal R."/>
            <person name="Panda P."/>
            <person name="Williams N."/>
            <person name="Studholme D.J."/>
        </authorList>
    </citation>
    <scope>NUCLEOTIDE SEQUENCE</scope>
    <source>
        <strain evidence="2">NZFS 4037</strain>
    </source>
</reference>
<feature type="compositionally biased region" description="Basic and acidic residues" evidence="1">
    <location>
        <begin position="128"/>
        <end position="138"/>
    </location>
</feature>
<feature type="region of interest" description="Disordered" evidence="1">
    <location>
        <begin position="95"/>
        <end position="138"/>
    </location>
</feature>
<gene>
    <name evidence="2" type="ORF">JG688_00012507</name>
</gene>